<dbReference type="GO" id="GO:0042597">
    <property type="term" value="C:periplasmic space"/>
    <property type="evidence" value="ECO:0007669"/>
    <property type="project" value="UniProtKB-SubCell"/>
</dbReference>
<accession>A0A0B1Z540</accession>
<evidence type="ECO:0000313" key="10">
    <source>
        <dbReference type="Proteomes" id="UP000030949"/>
    </source>
</evidence>
<protein>
    <recommendedName>
        <fullName evidence="3">Flagella basal body P-ring formation protein FlgA</fullName>
    </recommendedName>
</protein>
<proteinExistence type="inferred from homology"/>
<gene>
    <name evidence="9" type="ORF">JZ00_13995</name>
</gene>
<dbReference type="Proteomes" id="UP000030949">
    <property type="component" value="Unassembled WGS sequence"/>
</dbReference>
<evidence type="ECO:0000256" key="5">
    <source>
        <dbReference type="ARBA" id="ARBA00022764"/>
    </source>
</evidence>
<keyword evidence="4 7" id="KW-0732">Signal</keyword>
<dbReference type="SMART" id="SM00858">
    <property type="entry name" value="SAF"/>
    <property type="match status" value="1"/>
</dbReference>
<comment type="similarity">
    <text evidence="2">Belongs to the FlgA family.</text>
</comment>
<dbReference type="Gene3D" id="2.30.30.760">
    <property type="match status" value="1"/>
</dbReference>
<evidence type="ECO:0000256" key="4">
    <source>
        <dbReference type="ARBA" id="ARBA00022729"/>
    </source>
</evidence>
<dbReference type="GO" id="GO:0044780">
    <property type="term" value="P:bacterial-type flagellum assembly"/>
    <property type="evidence" value="ECO:0007669"/>
    <property type="project" value="InterPro"/>
</dbReference>
<dbReference type="InterPro" id="IPR013974">
    <property type="entry name" value="SAF"/>
</dbReference>
<feature type="chain" id="PRO_5002085353" description="Flagella basal body P-ring formation protein FlgA" evidence="7">
    <location>
        <begin position="37"/>
        <end position="254"/>
    </location>
</feature>
<dbReference type="InterPro" id="IPR039246">
    <property type="entry name" value="Flagellar_FlgA"/>
</dbReference>
<feature type="domain" description="SAF" evidence="8">
    <location>
        <begin position="129"/>
        <end position="191"/>
    </location>
</feature>
<dbReference type="PANTHER" id="PTHR36307">
    <property type="entry name" value="FLAGELLA BASAL BODY P-RING FORMATION PROTEIN FLGA"/>
    <property type="match status" value="1"/>
</dbReference>
<evidence type="ECO:0000259" key="8">
    <source>
        <dbReference type="SMART" id="SM00858"/>
    </source>
</evidence>
<evidence type="ECO:0000313" key="9">
    <source>
        <dbReference type="EMBL" id="KHK64321.1"/>
    </source>
</evidence>
<keyword evidence="9" id="KW-0282">Flagellum</keyword>
<reference evidence="10" key="1">
    <citation type="submission" date="2015-03" db="EMBL/GenBank/DDBJ databases">
        <title>Pseudomonas frederiksbergensis hydrocarbon degrader.</title>
        <authorList>
            <person name="Brown L.M."/>
            <person name="Ruiz O.N."/>
            <person name="Mueller S."/>
            <person name="Gunasekera T.S."/>
        </authorList>
    </citation>
    <scope>NUCLEOTIDE SEQUENCE [LARGE SCALE GENOMIC DNA]</scope>
    <source>
        <strain evidence="10">SI8</strain>
    </source>
</reference>
<evidence type="ECO:0000256" key="1">
    <source>
        <dbReference type="ARBA" id="ARBA00004418"/>
    </source>
</evidence>
<sequence>MNAQTTFSRRLTTHCRHWLGALLAACLLASGGPALGAAAVTLPDLLIGVTQGFLEFTVEDYLATSQTEGRYEIEVNQLDPRLRMPMCDRELTASLESPARPLGRVTVRVRCDSAAPWTVFVPAQVRLYREIVTTTRPLKRAGIVEPQDVVLRERDVSQISQGFLTSVDEAIGQKLVRPMVADQVITQVHLEQAEVVRKGDQVVITARSGTLAVRMPGEALANGGMREQIRVKNLNSQRVIKAQVIAPGQVEVAM</sequence>
<dbReference type="InterPro" id="IPR041231">
    <property type="entry name" value="FlgA_N"/>
</dbReference>
<dbReference type="EMBL" id="JQGJ01000007">
    <property type="protein sequence ID" value="KHK64321.1"/>
    <property type="molecule type" value="Genomic_DNA"/>
</dbReference>
<dbReference type="CDD" id="cd11614">
    <property type="entry name" value="SAF_CpaB_FlgA_like"/>
    <property type="match status" value="1"/>
</dbReference>
<comment type="caution">
    <text evidence="9">The sequence shown here is derived from an EMBL/GenBank/DDBJ whole genome shotgun (WGS) entry which is preliminary data.</text>
</comment>
<dbReference type="OrthoDB" id="1669037at2"/>
<keyword evidence="9" id="KW-0969">Cilium</keyword>
<organism evidence="9 10">
    <name type="scientific">Pseudomonas frederiksbergensis</name>
    <dbReference type="NCBI Taxonomy" id="104087"/>
    <lineage>
        <taxon>Bacteria</taxon>
        <taxon>Pseudomonadati</taxon>
        <taxon>Pseudomonadota</taxon>
        <taxon>Gammaproteobacteria</taxon>
        <taxon>Pseudomonadales</taxon>
        <taxon>Pseudomonadaceae</taxon>
        <taxon>Pseudomonas</taxon>
    </lineage>
</organism>
<name>A0A0B1Z540_9PSED</name>
<evidence type="ECO:0000256" key="3">
    <source>
        <dbReference type="ARBA" id="ARBA00014754"/>
    </source>
</evidence>
<comment type="function">
    <text evidence="6">Involved in the assembly process of the P-ring formation. It may associate with FlgF on the rod constituting a structure essential for the P-ring assembly or may act as a modulator protein for the P-ring assembly.</text>
</comment>
<dbReference type="PANTHER" id="PTHR36307:SF1">
    <property type="entry name" value="FLAGELLA BASAL BODY P-RING FORMATION PROTEIN FLGA"/>
    <property type="match status" value="1"/>
</dbReference>
<dbReference type="NCBIfam" id="TIGR03170">
    <property type="entry name" value="flgA_cterm"/>
    <property type="match status" value="1"/>
</dbReference>
<keyword evidence="9" id="KW-0966">Cell projection</keyword>
<dbReference type="InterPro" id="IPR017585">
    <property type="entry name" value="SAF_FlgA"/>
</dbReference>
<keyword evidence="5" id="KW-0574">Periplasm</keyword>
<feature type="signal peptide" evidence="7">
    <location>
        <begin position="1"/>
        <end position="36"/>
    </location>
</feature>
<evidence type="ECO:0000256" key="7">
    <source>
        <dbReference type="SAM" id="SignalP"/>
    </source>
</evidence>
<dbReference type="AlphaFoldDB" id="A0A0B1Z540"/>
<dbReference type="Pfam" id="PF13144">
    <property type="entry name" value="ChapFlgA"/>
    <property type="match status" value="1"/>
</dbReference>
<dbReference type="Pfam" id="PF17656">
    <property type="entry name" value="ChapFlgA_N"/>
    <property type="match status" value="1"/>
</dbReference>
<evidence type="ECO:0000256" key="6">
    <source>
        <dbReference type="ARBA" id="ARBA00025643"/>
    </source>
</evidence>
<evidence type="ECO:0000256" key="2">
    <source>
        <dbReference type="ARBA" id="ARBA00010474"/>
    </source>
</evidence>
<dbReference type="Gene3D" id="3.90.1210.10">
    <property type="entry name" value="Antifreeze-like/N-acetylneuraminic acid synthase C-terminal domain"/>
    <property type="match status" value="1"/>
</dbReference>
<dbReference type="RefSeq" id="WP_039591878.1">
    <property type="nucleotide sequence ID" value="NZ_CP142104.1"/>
</dbReference>
<comment type="subcellular location">
    <subcellularLocation>
        <location evidence="1">Periplasm</location>
    </subcellularLocation>
</comment>